<sequence length="293" mass="31955">MGYIVFASIFVLIGLIALGVGFAARNEPGVRRGAFGVTAGMFVLLLVVTAFNSVTSVGARNVGIQTAFGRYQGTLDNGLQIIAPWSEHEDFSTQIQYLDLDGEKDSDGAEVTFAGGGRGVVMATPRWYINEKDAGQLWKKYKNFDNVRDQLVRSSAKASFRDVVKDYAPNEALVQTGKIANEVKANLQASLADDGVKIDSISIRTIRLDGRSQQSLDKIVQANNDIERAKAEQERAKIDAETAKIREKTGALKPEALQRYCLDVVNNWDVKKNGSLPAGFNCNSSVPFTVTNK</sequence>
<feature type="coiled-coil region" evidence="1">
    <location>
        <begin position="212"/>
        <end position="248"/>
    </location>
</feature>
<dbReference type="InterPro" id="IPR001107">
    <property type="entry name" value="Band_7"/>
</dbReference>
<dbReference type="Proteomes" id="UP000596355">
    <property type="component" value="Segment"/>
</dbReference>
<name>A0A7U0J6M2_9CAUD</name>
<evidence type="ECO:0000313" key="5">
    <source>
        <dbReference type="Proteomes" id="UP000596355"/>
    </source>
</evidence>
<dbReference type="Pfam" id="PF01145">
    <property type="entry name" value="Band_7"/>
    <property type="match status" value="1"/>
</dbReference>
<gene>
    <name evidence="4" type="primary">136</name>
    <name evidence="4" type="ORF">SEA_MEGANTHEEKILLA_136</name>
</gene>
<dbReference type="Gene3D" id="3.30.479.30">
    <property type="entry name" value="Band 7 domain"/>
    <property type="match status" value="1"/>
</dbReference>
<feature type="transmembrane region" description="Helical" evidence="2">
    <location>
        <begin position="33"/>
        <end position="51"/>
    </location>
</feature>
<evidence type="ECO:0000256" key="1">
    <source>
        <dbReference type="SAM" id="Coils"/>
    </source>
</evidence>
<reference evidence="4 5" key="1">
    <citation type="submission" date="2021-01" db="EMBL/GenBank/DDBJ databases">
        <authorList>
            <person name="Olabode J."/>
            <person name="Purtell M.C."/>
            <person name="Talati K."/>
            <person name="Shaffer C.D."/>
            <person name="Weston-Hafer K.A."/>
            <person name="Garlena R.A."/>
            <person name="Russell D.A."/>
            <person name="Pope W.H."/>
            <person name="Jacobs-Sera D."/>
            <person name="Hatfull G.F."/>
        </authorList>
    </citation>
    <scope>NUCLEOTIDE SEQUENCE [LARGE SCALE GENOMIC DNA]</scope>
</reference>
<keyword evidence="2" id="KW-1133">Transmembrane helix</keyword>
<evidence type="ECO:0000313" key="4">
    <source>
        <dbReference type="EMBL" id="QQV92485.1"/>
    </source>
</evidence>
<dbReference type="EMBL" id="MW435853">
    <property type="protein sequence ID" value="QQV92485.1"/>
    <property type="molecule type" value="Genomic_DNA"/>
</dbReference>
<feature type="domain" description="Band 7" evidence="3">
    <location>
        <begin position="52"/>
        <end position="220"/>
    </location>
</feature>
<keyword evidence="2" id="KW-0812">Transmembrane</keyword>
<protein>
    <submittedName>
        <fullName evidence="4">Band-7-like membrane protein</fullName>
    </submittedName>
</protein>
<accession>A0A7U0J6M2</accession>
<dbReference type="PANTHER" id="PTHR42911">
    <property type="entry name" value="MODULATOR OF FTSH PROTEASE HFLC"/>
    <property type="match status" value="1"/>
</dbReference>
<keyword evidence="2" id="KW-0472">Membrane</keyword>
<keyword evidence="1" id="KW-0175">Coiled coil</keyword>
<dbReference type="SMART" id="SM00244">
    <property type="entry name" value="PHB"/>
    <property type="match status" value="1"/>
</dbReference>
<evidence type="ECO:0000259" key="3">
    <source>
        <dbReference type="SMART" id="SM00244"/>
    </source>
</evidence>
<proteinExistence type="predicted"/>
<dbReference type="PANTHER" id="PTHR42911:SF2">
    <property type="entry name" value="PROHIBITIN FAMILY PROTEIN"/>
    <property type="match status" value="1"/>
</dbReference>
<evidence type="ECO:0000256" key="2">
    <source>
        <dbReference type="SAM" id="Phobius"/>
    </source>
</evidence>
<dbReference type="InterPro" id="IPR036013">
    <property type="entry name" value="Band_7/SPFH_dom_sf"/>
</dbReference>
<organism evidence="4 5">
    <name type="scientific">Streptomyces phage MeganTheeKilla</name>
    <dbReference type="NCBI Taxonomy" id="2801897"/>
    <lineage>
        <taxon>Viruses</taxon>
        <taxon>Duplodnaviria</taxon>
        <taxon>Heunggongvirae</taxon>
        <taxon>Uroviricota</taxon>
        <taxon>Caudoviricetes</taxon>
        <taxon>Stanwilliamsviridae</taxon>
        <taxon>Loccivirinae</taxon>
        <taxon>Gilsonvirus</taxon>
        <taxon>Gilsonvirus gilson</taxon>
    </lineage>
</organism>
<dbReference type="SUPFAM" id="SSF117892">
    <property type="entry name" value="Band 7/SPFH domain"/>
    <property type="match status" value="1"/>
</dbReference>